<dbReference type="EMBL" id="JAKOGG010000022">
    <property type="protein sequence ID" value="MCS4558520.1"/>
    <property type="molecule type" value="Genomic_DNA"/>
</dbReference>
<reference evidence="2" key="1">
    <citation type="submission" date="2023-07" db="EMBL/GenBank/DDBJ databases">
        <title>Shewanella mangrovi sp. nov., an acetaldehyde- degrading bacterium isolated from mangrove sediment.</title>
        <authorList>
            <person name="Liu Y."/>
        </authorList>
    </citation>
    <scope>NUCLEOTIDE SEQUENCE [LARGE SCALE GENOMIC DNA]</scope>
    <source>
        <strain evidence="2">C32</strain>
    </source>
</reference>
<gene>
    <name evidence="1" type="ORF">L9G74_18960</name>
</gene>
<protein>
    <submittedName>
        <fullName evidence="1">Uncharacterized protein</fullName>
    </submittedName>
</protein>
<organism evidence="1 2">
    <name type="scientific">Shewanella electrica</name>
    <dbReference type="NCBI Taxonomy" id="515560"/>
    <lineage>
        <taxon>Bacteria</taxon>
        <taxon>Pseudomonadati</taxon>
        <taxon>Pseudomonadota</taxon>
        <taxon>Gammaproteobacteria</taxon>
        <taxon>Alteromonadales</taxon>
        <taxon>Shewanellaceae</taxon>
        <taxon>Shewanella</taxon>
    </lineage>
</organism>
<dbReference type="RefSeq" id="WP_238898338.1">
    <property type="nucleotide sequence ID" value="NZ_JAKOGG010000022.1"/>
</dbReference>
<sequence length="125" mass="14300">MQLKQLPDDAPTGYEFAMQPAANSSAVQASNDDHVDEVVIPAEIEVRELPPQAGTPQHPFKTYPIMYYSRGGISDFEEIQKRLHYIPQHLLHHACEQYERIYGKHGRKVANRWLTRVALKYKGVA</sequence>
<evidence type="ECO:0000313" key="2">
    <source>
        <dbReference type="Proteomes" id="UP001201549"/>
    </source>
</evidence>
<name>A0ABT2FQ91_9GAMM</name>
<proteinExistence type="predicted"/>
<evidence type="ECO:0000313" key="1">
    <source>
        <dbReference type="EMBL" id="MCS4558520.1"/>
    </source>
</evidence>
<keyword evidence="2" id="KW-1185">Reference proteome</keyword>
<comment type="caution">
    <text evidence="1">The sequence shown here is derived from an EMBL/GenBank/DDBJ whole genome shotgun (WGS) entry which is preliminary data.</text>
</comment>
<dbReference type="Proteomes" id="UP001201549">
    <property type="component" value="Unassembled WGS sequence"/>
</dbReference>
<accession>A0ABT2FQ91</accession>